<evidence type="ECO:0000313" key="3">
    <source>
        <dbReference type="EMBL" id="MCE7026518.1"/>
    </source>
</evidence>
<evidence type="ECO:0000256" key="1">
    <source>
        <dbReference type="SAM" id="MobiDB-lite"/>
    </source>
</evidence>
<evidence type="ECO:0000313" key="4">
    <source>
        <dbReference type="Proteomes" id="UP001139035"/>
    </source>
</evidence>
<protein>
    <submittedName>
        <fullName evidence="3">Uncharacterized protein</fullName>
    </submittedName>
</protein>
<name>A0A9X1T9P4_9HYPH</name>
<keyword evidence="2" id="KW-0472">Membrane</keyword>
<feature type="region of interest" description="Disordered" evidence="1">
    <location>
        <begin position="31"/>
        <end position="57"/>
    </location>
</feature>
<dbReference type="EMBL" id="JAJUWU010000001">
    <property type="protein sequence ID" value="MCE7026518.1"/>
    <property type="molecule type" value="Genomic_DNA"/>
</dbReference>
<comment type="caution">
    <text evidence="3">The sequence shown here is derived from an EMBL/GenBank/DDBJ whole genome shotgun (WGS) entry which is preliminary data.</text>
</comment>
<keyword evidence="4" id="KW-1185">Reference proteome</keyword>
<organism evidence="3 4">
    <name type="scientific">Jiella avicenniae</name>
    <dbReference type="NCBI Taxonomy" id="2907202"/>
    <lineage>
        <taxon>Bacteria</taxon>
        <taxon>Pseudomonadati</taxon>
        <taxon>Pseudomonadota</taxon>
        <taxon>Alphaproteobacteria</taxon>
        <taxon>Hyphomicrobiales</taxon>
        <taxon>Aurantimonadaceae</taxon>
        <taxon>Jiella</taxon>
    </lineage>
</organism>
<feature type="transmembrane region" description="Helical" evidence="2">
    <location>
        <begin position="6"/>
        <end position="25"/>
    </location>
</feature>
<sequence length="57" mass="6337">MAWMAIGELCAVLFGIVAGWYFLVYRDPATGRHGRGSAGPPREQDDEGGEARRRRDD</sequence>
<keyword evidence="2" id="KW-0812">Transmembrane</keyword>
<dbReference type="Proteomes" id="UP001139035">
    <property type="component" value="Unassembled WGS sequence"/>
</dbReference>
<keyword evidence="2" id="KW-1133">Transmembrane helix</keyword>
<gene>
    <name evidence="3" type="ORF">LZD57_00815</name>
</gene>
<dbReference type="AlphaFoldDB" id="A0A9X1T9P4"/>
<accession>A0A9X1T9P4</accession>
<evidence type="ECO:0000256" key="2">
    <source>
        <dbReference type="SAM" id="Phobius"/>
    </source>
</evidence>
<reference evidence="3" key="1">
    <citation type="submission" date="2022-01" db="EMBL/GenBank/DDBJ databases">
        <title>Jiella avicenniae sp. nov., a novel endophytic bacterium isolated from bark of Avicennia marina.</title>
        <authorList>
            <person name="Tuo L."/>
        </authorList>
    </citation>
    <scope>NUCLEOTIDE SEQUENCE</scope>
    <source>
        <strain evidence="3">CBK1P-4</strain>
    </source>
</reference>
<proteinExistence type="predicted"/>
<dbReference type="RefSeq" id="WP_233717214.1">
    <property type="nucleotide sequence ID" value="NZ_JAJUWU010000001.1"/>
</dbReference>